<dbReference type="PANTHER" id="PTHR43563:SF1">
    <property type="entry name" value="AMINE OXIDASE [FLAVIN-CONTAINING] B"/>
    <property type="match status" value="1"/>
</dbReference>
<keyword evidence="7" id="KW-1185">Reference proteome</keyword>
<organism evidence="6 7">
    <name type="scientific">Dietzia lutea</name>
    <dbReference type="NCBI Taxonomy" id="546160"/>
    <lineage>
        <taxon>Bacteria</taxon>
        <taxon>Bacillati</taxon>
        <taxon>Actinomycetota</taxon>
        <taxon>Actinomycetes</taxon>
        <taxon>Mycobacteriales</taxon>
        <taxon>Dietziaceae</taxon>
        <taxon>Dietzia</taxon>
    </lineage>
</organism>
<evidence type="ECO:0000256" key="2">
    <source>
        <dbReference type="ARBA" id="ARBA00005995"/>
    </source>
</evidence>
<dbReference type="SUPFAM" id="SSF54373">
    <property type="entry name" value="FAD-linked reductases, C-terminal domain"/>
    <property type="match status" value="1"/>
</dbReference>
<comment type="similarity">
    <text evidence="2">Belongs to the flavin monoamine oxidase family.</text>
</comment>
<protein>
    <recommendedName>
        <fullName evidence="5">Amine oxidase domain-containing protein</fullName>
    </recommendedName>
</protein>
<sequence>MTYDAIVVGGGLAGLTAAYRLQTEGASVLALEASDRPGGRVLNEYLNGNPVEGGGEWVNPESEQYVDLIREVGGDVYPVREGGDSIWHYEGENVRYSDWKPPLNGDDSAFLHAVEALQAIAADIPIDAPWDAERAVDLDRRTVAEFLDAEAGDAAARAYLDVRMQMTYGLAPSRVSLLYAAAAVASFGLPWSQAVRGALRVKGGPQDVAIRLAERLGDSMRYGSPVLAIDNSTRGEVRVVTPNGTHLARRVVVAMNPLDARLIDFTPELPPRRELLHRQTQNGLVIKMHLLYETPFWRDAGLSGGSVSDLSALPCTFDNTPDGVTDIGILGGFVGHHGSHSRNLGLPHGFFDDAAKRRELVVESIARRFGPEAHNYLEYRETDWLREPYISCVDSPMPPGLMTLVGDATVAPCGDIHWASSEMSLRYRGSMAGAVHEGARAATEVLAGL</sequence>
<dbReference type="RefSeq" id="WP_108849385.1">
    <property type="nucleotide sequence ID" value="NZ_CP015450.1"/>
</dbReference>
<dbReference type="KEGG" id="dlu:A6035_17185"/>
<dbReference type="InterPro" id="IPR002937">
    <property type="entry name" value="Amino_oxidase"/>
</dbReference>
<name>A0A2S1RCR9_9ACTN</name>
<reference evidence="6 7" key="1">
    <citation type="submission" date="2016-04" db="EMBL/GenBank/DDBJ databases">
        <title>Complete genome sequence of Dietzia lutea YIM 80766T, a strain isolated from desert soil in Egypt.</title>
        <authorList>
            <person name="Zhao J."/>
            <person name="Hu B."/>
            <person name="Geng S."/>
            <person name="Nie Y."/>
            <person name="Tang Y."/>
        </authorList>
    </citation>
    <scope>NUCLEOTIDE SEQUENCE [LARGE SCALE GENOMIC DNA]</scope>
    <source>
        <strain evidence="6 7">YIM 80766</strain>
        <plasmid evidence="6 7">unnamed1</plasmid>
    </source>
</reference>
<evidence type="ECO:0000259" key="5">
    <source>
        <dbReference type="Pfam" id="PF01593"/>
    </source>
</evidence>
<dbReference type="EMBL" id="CP015450">
    <property type="protein sequence ID" value="AWH94093.1"/>
    <property type="molecule type" value="Genomic_DNA"/>
</dbReference>
<evidence type="ECO:0000256" key="3">
    <source>
        <dbReference type="ARBA" id="ARBA00023002"/>
    </source>
</evidence>
<dbReference type="SUPFAM" id="SSF51905">
    <property type="entry name" value="FAD/NAD(P)-binding domain"/>
    <property type="match status" value="1"/>
</dbReference>
<feature type="binding site" evidence="4">
    <location>
        <position position="226"/>
    </location>
    <ligand>
        <name>FAD</name>
        <dbReference type="ChEBI" id="CHEBI:57692"/>
    </ligand>
</feature>
<feature type="binding site" evidence="4">
    <location>
        <position position="422"/>
    </location>
    <ligand>
        <name>FAD</name>
        <dbReference type="ChEBI" id="CHEBI:57692"/>
    </ligand>
</feature>
<dbReference type="PANTHER" id="PTHR43563">
    <property type="entry name" value="AMINE OXIDASE"/>
    <property type="match status" value="1"/>
</dbReference>
<dbReference type="PRINTS" id="PR00757">
    <property type="entry name" value="AMINEOXDASEF"/>
</dbReference>
<gene>
    <name evidence="6" type="ORF">A6035_17185</name>
</gene>
<keyword evidence="6" id="KW-0614">Plasmid</keyword>
<feature type="domain" description="Amine oxidase" evidence="5">
    <location>
        <begin position="12"/>
        <end position="446"/>
    </location>
</feature>
<evidence type="ECO:0000313" key="7">
    <source>
        <dbReference type="Proteomes" id="UP000244928"/>
    </source>
</evidence>
<dbReference type="Pfam" id="PF01593">
    <property type="entry name" value="Amino_oxidase"/>
    <property type="match status" value="1"/>
</dbReference>
<dbReference type="Gene3D" id="1.10.405.10">
    <property type="entry name" value="Guanine Nucleotide Dissociation Inhibitor, domain 1"/>
    <property type="match status" value="1"/>
</dbReference>
<evidence type="ECO:0000256" key="1">
    <source>
        <dbReference type="ARBA" id="ARBA00001974"/>
    </source>
</evidence>
<dbReference type="OrthoDB" id="337830at2"/>
<dbReference type="GO" id="GO:0016491">
    <property type="term" value="F:oxidoreductase activity"/>
    <property type="evidence" value="ECO:0007669"/>
    <property type="project" value="UniProtKB-KW"/>
</dbReference>
<accession>A0A2S1RCR9</accession>
<evidence type="ECO:0000256" key="4">
    <source>
        <dbReference type="PIRSR" id="PIRSR601613-1"/>
    </source>
</evidence>
<dbReference type="AlphaFoldDB" id="A0A2S1RCR9"/>
<dbReference type="InterPro" id="IPR050703">
    <property type="entry name" value="Flavin_MAO"/>
</dbReference>
<proteinExistence type="inferred from homology"/>
<dbReference type="Gene3D" id="3.50.50.60">
    <property type="entry name" value="FAD/NAD(P)-binding domain"/>
    <property type="match status" value="1"/>
</dbReference>
<comment type="cofactor">
    <cofactor evidence="1">
        <name>FAD</name>
        <dbReference type="ChEBI" id="CHEBI:57692"/>
    </cofactor>
</comment>
<feature type="binding site" evidence="4">
    <location>
        <begin position="32"/>
        <end position="33"/>
    </location>
    <ligand>
        <name>FAD</name>
        <dbReference type="ChEBI" id="CHEBI:57692"/>
    </ligand>
</feature>
<geneLocation type="plasmid" evidence="6 7">
    <name>unnamed1</name>
</geneLocation>
<keyword evidence="3" id="KW-0560">Oxidoreductase</keyword>
<dbReference type="Proteomes" id="UP000244928">
    <property type="component" value="Plasmid unnamed1"/>
</dbReference>
<dbReference type="Gene3D" id="3.90.660.10">
    <property type="match status" value="1"/>
</dbReference>
<dbReference type="InterPro" id="IPR001613">
    <property type="entry name" value="Flavin_amine_oxidase"/>
</dbReference>
<evidence type="ECO:0000313" key="6">
    <source>
        <dbReference type="EMBL" id="AWH94093.1"/>
    </source>
</evidence>
<feature type="binding site" evidence="4">
    <location>
        <position position="333"/>
    </location>
    <ligand>
        <name>substrate</name>
    </ligand>
</feature>
<dbReference type="InterPro" id="IPR036188">
    <property type="entry name" value="FAD/NAD-bd_sf"/>
</dbReference>